<gene>
    <name evidence="1" type="ORF">HHO47_18620</name>
</gene>
<evidence type="ECO:0000313" key="1">
    <source>
        <dbReference type="EMBL" id="NMM42755.1"/>
    </source>
</evidence>
<proteinExistence type="predicted"/>
<comment type="caution">
    <text evidence="1">The sequence shown here is derived from an EMBL/GenBank/DDBJ whole genome shotgun (WGS) entry which is preliminary data.</text>
</comment>
<dbReference type="Proteomes" id="UP000570493">
    <property type="component" value="Unassembled WGS sequence"/>
</dbReference>
<evidence type="ECO:0000313" key="2">
    <source>
        <dbReference type="Proteomes" id="UP000570493"/>
    </source>
</evidence>
<sequence>MPGYITAQQAAAYLSCSTQHIYNIRNKSKAALKAGDQQLAKKLSPESIKLGNKLLFEKSTLDTWLRKYGDRT</sequence>
<keyword evidence="2" id="KW-1185">Reference proteome</keyword>
<reference evidence="1" key="1">
    <citation type="submission" date="2020-04" db="EMBL/GenBank/DDBJ databases">
        <title>Genome Sequencing for Pseudoaltermonas arctica.</title>
        <authorList>
            <person name="Elkins N.S."/>
        </authorList>
    </citation>
    <scope>NUCLEOTIDE SEQUENCE [LARGE SCALE GENOMIC DNA]</scope>
    <source>
        <strain evidence="1">NEC-BIFX-2020_0012</strain>
    </source>
</reference>
<dbReference type="AlphaFoldDB" id="A0A7Y0LHK1"/>
<accession>A0A7Y0LHK1</accession>
<name>A0A7Y0LHK1_9GAMM</name>
<dbReference type="EMBL" id="JABBMT010000061">
    <property type="protein sequence ID" value="NMM42755.1"/>
    <property type="molecule type" value="Genomic_DNA"/>
</dbReference>
<dbReference type="RefSeq" id="WP_008137059.1">
    <property type="nucleotide sequence ID" value="NZ_JABBMT010000061.1"/>
</dbReference>
<protein>
    <submittedName>
        <fullName evidence="1">Helix-turn-helix domain-containing protein</fullName>
    </submittedName>
</protein>
<organism evidence="1 2">
    <name type="scientific">Pseudoalteromonas arctica</name>
    <dbReference type="NCBI Taxonomy" id="394751"/>
    <lineage>
        <taxon>Bacteria</taxon>
        <taxon>Pseudomonadati</taxon>
        <taxon>Pseudomonadota</taxon>
        <taxon>Gammaproteobacteria</taxon>
        <taxon>Alteromonadales</taxon>
        <taxon>Pseudoalteromonadaceae</taxon>
        <taxon>Pseudoalteromonas</taxon>
    </lineage>
</organism>